<keyword evidence="4 6" id="KW-0378">Hydrolase</keyword>
<sequence>MSLLFLDVNIVLQGFRDTESDEARAIGSWLRSRIGRERLAICDVVLAGVIRIATNPRVYATPATPAGAVEYCDALLGAPSVALLRPGTRHWPIFTGLVTSHRLRGNDVPDAYLAAVALEYGATMVTRDRGFVRYGLPLLDPLA</sequence>
<dbReference type="InterPro" id="IPR006226">
    <property type="entry name" value="Mtu_PIN"/>
</dbReference>
<comment type="similarity">
    <text evidence="6">Belongs to the PINc/VapC protein family.</text>
</comment>
<dbReference type="InterPro" id="IPR002716">
    <property type="entry name" value="PIN_dom"/>
</dbReference>
<evidence type="ECO:0000256" key="4">
    <source>
        <dbReference type="ARBA" id="ARBA00022801"/>
    </source>
</evidence>
<protein>
    <recommendedName>
        <fullName evidence="6">Ribonuclease VapC</fullName>
        <shortName evidence="6">RNase VapC</shortName>
        <ecNumber evidence="6">3.1.-.-</ecNumber>
    </recommendedName>
    <alternativeName>
        <fullName evidence="6">Toxin VapC</fullName>
    </alternativeName>
</protein>
<keyword evidence="1 6" id="KW-1277">Toxin-antitoxin system</keyword>
<feature type="domain" description="PIN" evidence="7">
    <location>
        <begin position="5"/>
        <end position="134"/>
    </location>
</feature>
<evidence type="ECO:0000256" key="5">
    <source>
        <dbReference type="ARBA" id="ARBA00022842"/>
    </source>
</evidence>
<evidence type="ECO:0000313" key="9">
    <source>
        <dbReference type="Proteomes" id="UP000887023"/>
    </source>
</evidence>
<dbReference type="SUPFAM" id="SSF88723">
    <property type="entry name" value="PIN domain-like"/>
    <property type="match status" value="1"/>
</dbReference>
<accession>A0ABX8S987</accession>
<dbReference type="InterPro" id="IPR029060">
    <property type="entry name" value="PIN-like_dom_sf"/>
</dbReference>
<evidence type="ECO:0000256" key="2">
    <source>
        <dbReference type="ARBA" id="ARBA00022722"/>
    </source>
</evidence>
<dbReference type="Pfam" id="PF01850">
    <property type="entry name" value="PIN"/>
    <property type="match status" value="1"/>
</dbReference>
<dbReference type="HAMAP" id="MF_00265">
    <property type="entry name" value="VapC_Nob1"/>
    <property type="match status" value="1"/>
</dbReference>
<keyword evidence="6" id="KW-0800">Toxin</keyword>
<dbReference type="EMBL" id="CP079105">
    <property type="protein sequence ID" value="QXQ14425.1"/>
    <property type="molecule type" value="Genomic_DNA"/>
</dbReference>
<proteinExistence type="inferred from homology"/>
<feature type="binding site" evidence="6">
    <location>
        <position position="110"/>
    </location>
    <ligand>
        <name>Mg(2+)</name>
        <dbReference type="ChEBI" id="CHEBI:18420"/>
    </ligand>
</feature>
<evidence type="ECO:0000259" key="7">
    <source>
        <dbReference type="Pfam" id="PF01850"/>
    </source>
</evidence>
<gene>
    <name evidence="6" type="primary">vapC</name>
    <name evidence="8" type="ORF">KV203_03135</name>
</gene>
<comment type="function">
    <text evidence="6">Toxic component of a toxin-antitoxin (TA) system. An RNase.</text>
</comment>
<dbReference type="InterPro" id="IPR022907">
    <property type="entry name" value="VapC_family"/>
</dbReference>
<evidence type="ECO:0000313" key="8">
    <source>
        <dbReference type="EMBL" id="QXQ14425.1"/>
    </source>
</evidence>
<evidence type="ECO:0000256" key="3">
    <source>
        <dbReference type="ARBA" id="ARBA00022723"/>
    </source>
</evidence>
<comment type="cofactor">
    <cofactor evidence="6">
        <name>Mg(2+)</name>
        <dbReference type="ChEBI" id="CHEBI:18420"/>
    </cofactor>
</comment>
<evidence type="ECO:0000256" key="6">
    <source>
        <dbReference type="HAMAP-Rule" id="MF_00265"/>
    </source>
</evidence>
<dbReference type="Gene3D" id="3.40.50.1010">
    <property type="entry name" value="5'-nuclease"/>
    <property type="match status" value="1"/>
</dbReference>
<keyword evidence="2 6" id="KW-0540">Nuclease</keyword>
<keyword evidence="5 6" id="KW-0460">Magnesium</keyword>
<feature type="binding site" evidence="6">
    <location>
        <position position="7"/>
    </location>
    <ligand>
        <name>Mg(2+)</name>
        <dbReference type="ChEBI" id="CHEBI:18420"/>
    </ligand>
</feature>
<organism evidence="8 9">
    <name type="scientific">Skermania pinensis</name>
    <dbReference type="NCBI Taxonomy" id="39122"/>
    <lineage>
        <taxon>Bacteria</taxon>
        <taxon>Bacillati</taxon>
        <taxon>Actinomycetota</taxon>
        <taxon>Actinomycetes</taxon>
        <taxon>Mycobacteriales</taxon>
        <taxon>Gordoniaceae</taxon>
        <taxon>Skermania</taxon>
    </lineage>
</organism>
<dbReference type="EC" id="3.1.-.-" evidence="6"/>
<evidence type="ECO:0000256" key="1">
    <source>
        <dbReference type="ARBA" id="ARBA00022649"/>
    </source>
</evidence>
<reference evidence="8" key="1">
    <citation type="submission" date="2021-07" db="EMBL/GenBank/DDBJ databases">
        <title>Candidatus Kaistella beijingensis sp. nov. isolated from a municipal wastewater treatment plant is involved in sludge foaming.</title>
        <authorList>
            <person name="Song Y."/>
            <person name="Liu S.-J."/>
        </authorList>
    </citation>
    <scope>NUCLEOTIDE SEQUENCE</scope>
    <source>
        <strain evidence="8">DSM 43998</strain>
    </source>
</reference>
<keyword evidence="3 6" id="KW-0479">Metal-binding</keyword>
<dbReference type="RefSeq" id="WP_066466746.1">
    <property type="nucleotide sequence ID" value="NZ_CBCRUZ010000003.1"/>
</dbReference>
<dbReference type="NCBIfam" id="TIGR00028">
    <property type="entry name" value="Mtu_PIN_fam"/>
    <property type="match status" value="1"/>
</dbReference>
<dbReference type="Proteomes" id="UP000887023">
    <property type="component" value="Chromosome"/>
</dbReference>
<name>A0ABX8S987_9ACTN</name>
<keyword evidence="9" id="KW-1185">Reference proteome</keyword>